<keyword evidence="2" id="KW-1185">Reference proteome</keyword>
<dbReference type="AlphaFoldDB" id="A0A0V7ZHL7"/>
<accession>A0A0V7ZHL7</accession>
<evidence type="ECO:0000313" key="1">
    <source>
        <dbReference type="EMBL" id="KST63734.1"/>
    </source>
</evidence>
<organism evidence="1 2">
    <name type="scientific">Mastigocoleus testarum BC008</name>
    <dbReference type="NCBI Taxonomy" id="371196"/>
    <lineage>
        <taxon>Bacteria</taxon>
        <taxon>Bacillati</taxon>
        <taxon>Cyanobacteriota</taxon>
        <taxon>Cyanophyceae</taxon>
        <taxon>Nostocales</taxon>
        <taxon>Hapalosiphonaceae</taxon>
        <taxon>Mastigocoleus</taxon>
    </lineage>
</organism>
<dbReference type="InterPro" id="IPR023846">
    <property type="entry name" value="CHP04042_MSMEG0570"/>
</dbReference>
<sequence length="97" mass="11118">MPEINFKIQWPDGTQQSCYSPSLVVKKYFNPGETYQLTEFVEKSRTALTIASDRVKEAYGFSCSRALGQLQQIESKASEYQKLSEPKVLFIDFIEPI</sequence>
<protein>
    <recommendedName>
        <fullName evidence="3">MSMEG_0570 family nitrogen starvation response protein</fullName>
    </recommendedName>
</protein>
<dbReference type="NCBIfam" id="TIGR04042">
    <property type="entry name" value="MSMEG_0570_fam"/>
    <property type="match status" value="1"/>
</dbReference>
<reference evidence="1 2" key="1">
    <citation type="journal article" date="2015" name="Genome Announc.">
        <title>Draft Genome of the Euendolithic (true boring) Cyanobacterium Mastigocoleus testarum strain BC008.</title>
        <authorList>
            <person name="Guida B.S."/>
            <person name="Garcia-Pichel F."/>
        </authorList>
    </citation>
    <scope>NUCLEOTIDE SEQUENCE [LARGE SCALE GENOMIC DNA]</scope>
    <source>
        <strain evidence="1 2">BC008</strain>
    </source>
</reference>
<dbReference type="EMBL" id="LMTZ01000133">
    <property type="protein sequence ID" value="KST63734.1"/>
    <property type="molecule type" value="Genomic_DNA"/>
</dbReference>
<dbReference type="Proteomes" id="UP000053372">
    <property type="component" value="Unassembled WGS sequence"/>
</dbReference>
<dbReference type="RefSeq" id="WP_058184340.1">
    <property type="nucleotide sequence ID" value="NZ_LMTZ01000133.1"/>
</dbReference>
<gene>
    <name evidence="1" type="ORF">BC008_14860</name>
</gene>
<evidence type="ECO:0008006" key="3">
    <source>
        <dbReference type="Google" id="ProtNLM"/>
    </source>
</evidence>
<name>A0A0V7ZHL7_9CYAN</name>
<dbReference type="OrthoDB" id="195104at2"/>
<proteinExistence type="predicted"/>
<comment type="caution">
    <text evidence="1">The sequence shown here is derived from an EMBL/GenBank/DDBJ whole genome shotgun (WGS) entry which is preliminary data.</text>
</comment>
<evidence type="ECO:0000313" key="2">
    <source>
        <dbReference type="Proteomes" id="UP000053372"/>
    </source>
</evidence>